<comment type="similarity">
    <text evidence="6">Belongs to the AcsB/BcsB family.</text>
</comment>
<feature type="signal peptide" evidence="6">
    <location>
        <begin position="1"/>
        <end position="18"/>
    </location>
</feature>
<keyword evidence="2 6" id="KW-1003">Cell membrane</keyword>
<evidence type="ECO:0000256" key="3">
    <source>
        <dbReference type="ARBA" id="ARBA00022692"/>
    </source>
</evidence>
<keyword evidence="6" id="KW-0973">c-di-GMP</keyword>
<accession>A0A1I4IPK2</accession>
<feature type="transmembrane region" description="Helical" evidence="6">
    <location>
        <begin position="709"/>
        <end position="731"/>
    </location>
</feature>
<dbReference type="RefSeq" id="WP_165616494.1">
    <property type="nucleotide sequence ID" value="NZ_FOSV01000018.1"/>
</dbReference>
<evidence type="ECO:0000256" key="6">
    <source>
        <dbReference type="RuleBase" id="RU365021"/>
    </source>
</evidence>
<comment type="pathway">
    <text evidence="6">Glycan metabolism; bacterial cellulose biosynthesis.</text>
</comment>
<dbReference type="STRING" id="414703.SAMN04488125_1185"/>
<sequence length="739" mass="75803">MRFALPLVLALLGGTAAAAQSFSGYGPARPMLLPQAPGREAAAEAPTRSAPVLRRPGSVAASLRLAGENGAVTLPLTVTEAEARAGGRFQLGYLSAISVLPEASTLTVSINGTEIGGVAIDGAREPRNVAFDVPPGLLARGVNAVRVGVVQRHRVDCSVAATYELWTQIDRDTTGFLPAAEVLPGLDDLAAFPLAADGAMPIRLIQAGGRLSARGVEHLLAALQATVLAGRFGQPRAQFVTNTDGDGLALAAAPAGELAEKIDLSSLGAVTGPVLALLPAANGRAATLVATGRDEAEVDAALVELARRRVAAPPGTPAGLRALAEAEGRPVEGGVALTLADLGFADQRVSARSHRIEFDLALPHDILAADYDRLTLDLDGAYAAGLDPEARISVEINGASAGSTPLAKPRGESFARRTVLLPLRLLRPGLNHVTILAELPRAQDAACTDHAVAPERLRLAASTRLTIPPLARIARQPELAASLEAGFPYAEGARRPTLAVPAPDRDSMAAAATVAARLAVAAGRPIPFAFAAGRGSAEGPTVMVAPARLLDPATVTAAGLDPQALREAWTGREAMAAAAATPAARRRALRQDGIAACRAPRPAAPEAPAEAAPDLGGASAVLAQAVTGPQTDDLLTLVTAPSPAALRDAVDCLVHPRVWSRPQGRLAMLSAADGTVVVRPAEAPRYVPTAPPSLANLRRVLAGWLSLNAGFYGLAALLVAACLAGFSRLLVRQLGRRSS</sequence>
<keyword evidence="6" id="KW-0732">Signal</keyword>
<reference evidence="8" key="1">
    <citation type="submission" date="2016-10" db="EMBL/GenBank/DDBJ databases">
        <authorList>
            <person name="Varghese N."/>
            <person name="Submissions S."/>
        </authorList>
    </citation>
    <scope>NUCLEOTIDE SEQUENCE [LARGE SCALE GENOMIC DNA]</scope>
    <source>
        <strain evidence="8">CGMCC 1.6474</strain>
    </source>
</reference>
<keyword evidence="3 6" id="KW-0812">Transmembrane</keyword>
<dbReference type="AlphaFoldDB" id="A0A1I4IPK2"/>
<proteinExistence type="inferred from homology"/>
<dbReference type="PANTHER" id="PTHR39083">
    <property type="entry name" value="CYCLIC DI-GMP-BINDING PROTEIN"/>
    <property type="match status" value="1"/>
</dbReference>
<dbReference type="InterPro" id="IPR018513">
    <property type="entry name" value="Cell_synthase_bac"/>
</dbReference>
<dbReference type="Pfam" id="PF03170">
    <property type="entry name" value="BcsB"/>
    <property type="match status" value="1"/>
</dbReference>
<evidence type="ECO:0000313" key="8">
    <source>
        <dbReference type="Proteomes" id="UP000198804"/>
    </source>
</evidence>
<keyword evidence="4 6" id="KW-1133">Transmembrane helix</keyword>
<evidence type="ECO:0000256" key="2">
    <source>
        <dbReference type="ARBA" id="ARBA00022475"/>
    </source>
</evidence>
<evidence type="ECO:0000256" key="4">
    <source>
        <dbReference type="ARBA" id="ARBA00022989"/>
    </source>
</evidence>
<keyword evidence="8" id="KW-1185">Reference proteome</keyword>
<dbReference type="GO" id="GO:0030244">
    <property type="term" value="P:cellulose biosynthetic process"/>
    <property type="evidence" value="ECO:0007669"/>
    <property type="project" value="UniProtKB-KW"/>
</dbReference>
<organism evidence="7 8">
    <name type="scientific">Methylorubrum salsuginis</name>
    <dbReference type="NCBI Taxonomy" id="414703"/>
    <lineage>
        <taxon>Bacteria</taxon>
        <taxon>Pseudomonadati</taxon>
        <taxon>Pseudomonadota</taxon>
        <taxon>Alphaproteobacteria</taxon>
        <taxon>Hyphomicrobiales</taxon>
        <taxon>Methylobacteriaceae</taxon>
        <taxon>Methylorubrum</taxon>
    </lineage>
</organism>
<dbReference type="EMBL" id="FOSV01000018">
    <property type="protein sequence ID" value="SFL56288.1"/>
    <property type="molecule type" value="Genomic_DNA"/>
</dbReference>
<dbReference type="Gene3D" id="2.60.120.260">
    <property type="entry name" value="Galactose-binding domain-like"/>
    <property type="match status" value="2"/>
</dbReference>
<name>A0A1I4IPK2_9HYPH</name>
<comment type="subunit">
    <text evidence="6">Tightly associated with the cellulose synthase catalytic subunit.</text>
</comment>
<comment type="function">
    <text evidence="6">Binds the cellulose synthase activator, bis-(3'-5') cyclic diguanylic acid (c-di-GMP).</text>
</comment>
<evidence type="ECO:0000256" key="5">
    <source>
        <dbReference type="ARBA" id="ARBA00023136"/>
    </source>
</evidence>
<dbReference type="PANTHER" id="PTHR39083:SF1">
    <property type="entry name" value="CYCLIC DI-GMP-BINDING PROTEIN"/>
    <property type="match status" value="1"/>
</dbReference>
<gene>
    <name evidence="7" type="ORF">SAMN04488125_1185</name>
</gene>
<keyword evidence="6" id="KW-0135">Cellulose biosynthesis</keyword>
<comment type="subcellular location">
    <subcellularLocation>
        <location evidence="6">Cell inner membrane</location>
    </subcellularLocation>
    <subcellularLocation>
        <location evidence="1">Cell membrane</location>
        <topology evidence="1">Single-pass membrane protein</topology>
    </subcellularLocation>
</comment>
<dbReference type="UniPathway" id="UPA00694"/>
<evidence type="ECO:0000313" key="7">
    <source>
        <dbReference type="EMBL" id="SFL56288.1"/>
    </source>
</evidence>
<dbReference type="GO" id="GO:0005886">
    <property type="term" value="C:plasma membrane"/>
    <property type="evidence" value="ECO:0007669"/>
    <property type="project" value="UniProtKB-SubCell"/>
</dbReference>
<keyword evidence="5 6" id="KW-0472">Membrane</keyword>
<feature type="chain" id="PRO_5015214117" description="Cyclic di-GMP-binding protein" evidence="6">
    <location>
        <begin position="19"/>
        <end position="739"/>
    </location>
</feature>
<keyword evidence="6" id="KW-0997">Cell inner membrane</keyword>
<dbReference type="Proteomes" id="UP000198804">
    <property type="component" value="Unassembled WGS sequence"/>
</dbReference>
<protein>
    <recommendedName>
        <fullName evidence="6">Cyclic di-GMP-binding protein</fullName>
    </recommendedName>
    <alternativeName>
        <fullName evidence="6">Cellulose synthase regulatory subunit</fullName>
    </alternativeName>
</protein>
<evidence type="ECO:0000256" key="1">
    <source>
        <dbReference type="ARBA" id="ARBA00004162"/>
    </source>
</evidence>
<dbReference type="GO" id="GO:0006011">
    <property type="term" value="P:UDP-alpha-D-glucose metabolic process"/>
    <property type="evidence" value="ECO:0007669"/>
    <property type="project" value="InterPro"/>
</dbReference>